<dbReference type="InterPro" id="IPR037212">
    <property type="entry name" value="Med7/Med21-like"/>
</dbReference>
<keyword evidence="2 6" id="KW-0805">Transcription regulation</keyword>
<feature type="coiled-coil region" evidence="7">
    <location>
        <begin position="83"/>
        <end position="138"/>
    </location>
</feature>
<accession>A0A2T7PDY0</accession>
<evidence type="ECO:0000256" key="5">
    <source>
        <dbReference type="ARBA" id="ARBA00023242"/>
    </source>
</evidence>
<dbReference type="SUPFAM" id="SSF140718">
    <property type="entry name" value="Mediator hinge subcomplex-like"/>
    <property type="match status" value="1"/>
</dbReference>
<evidence type="ECO:0000256" key="7">
    <source>
        <dbReference type="SAM" id="Coils"/>
    </source>
</evidence>
<evidence type="ECO:0000313" key="9">
    <source>
        <dbReference type="Proteomes" id="UP000245119"/>
    </source>
</evidence>
<dbReference type="EMBL" id="PZQS01000004">
    <property type="protein sequence ID" value="PVD31620.1"/>
    <property type="molecule type" value="Genomic_DNA"/>
</dbReference>
<dbReference type="Gene3D" id="6.10.280.10">
    <property type="entry name" value="Mediator complex, subunit Med21"/>
    <property type="match status" value="1"/>
</dbReference>
<comment type="subunit">
    <text evidence="6">Component of the Mediator complex.</text>
</comment>
<evidence type="ECO:0000313" key="8">
    <source>
        <dbReference type="EMBL" id="PVD31620.1"/>
    </source>
</evidence>
<comment type="function">
    <text evidence="6">Component of the Mediator complex, a coactivator involved in the regulated transcription of nearly all RNA polymerase II-dependent genes. Mediator functions as a bridge to convey information from gene-specific regulatory proteins to the basal RNA polymerase II transcription machinery. Mediator is recruited to promoters by direct interactions with regulatory proteins and serves as a scaffold for the assembly of a functional preinitiation complex with RNA polymerase II and the general transcription factors.</text>
</comment>
<comment type="caution">
    <text evidence="8">The sequence shown here is derived from an EMBL/GenBank/DDBJ whole genome shotgun (WGS) entry which is preliminary data.</text>
</comment>
<dbReference type="PANTHER" id="PTHR13381:SF0">
    <property type="entry name" value="MEDIATOR OF RNA POLYMERASE II TRANSCRIPTION SUBUNIT 21"/>
    <property type="match status" value="1"/>
</dbReference>
<evidence type="ECO:0000256" key="4">
    <source>
        <dbReference type="ARBA" id="ARBA00023163"/>
    </source>
</evidence>
<sequence>MADRLTQLQDAVNQQAENFCNSIGILQQYATPSPFPGFEKPGGKPAVQEPSEDYAALFAKLVARTAKDIDVLIDSLPSEESSLDLQLQSLQRLEQENQESAQKLKEVVCKGEELMAQIQQALQDIAQAQLQSQALESSISS</sequence>
<organism evidence="8 9">
    <name type="scientific">Pomacea canaliculata</name>
    <name type="common">Golden apple snail</name>
    <dbReference type="NCBI Taxonomy" id="400727"/>
    <lineage>
        <taxon>Eukaryota</taxon>
        <taxon>Metazoa</taxon>
        <taxon>Spiralia</taxon>
        <taxon>Lophotrochozoa</taxon>
        <taxon>Mollusca</taxon>
        <taxon>Gastropoda</taxon>
        <taxon>Caenogastropoda</taxon>
        <taxon>Architaenioglossa</taxon>
        <taxon>Ampullarioidea</taxon>
        <taxon>Ampullariidae</taxon>
        <taxon>Pomacea</taxon>
    </lineage>
</organism>
<evidence type="ECO:0000256" key="3">
    <source>
        <dbReference type="ARBA" id="ARBA00023159"/>
    </source>
</evidence>
<dbReference type="Proteomes" id="UP000245119">
    <property type="component" value="Linkage Group LG4"/>
</dbReference>
<dbReference type="Pfam" id="PF11221">
    <property type="entry name" value="Med21"/>
    <property type="match status" value="1"/>
</dbReference>
<dbReference type="GO" id="GO:0006357">
    <property type="term" value="P:regulation of transcription by RNA polymerase II"/>
    <property type="evidence" value="ECO:0007669"/>
    <property type="project" value="TreeGrafter"/>
</dbReference>
<keyword evidence="3 6" id="KW-0010">Activator</keyword>
<gene>
    <name evidence="8" type="ORF">C0Q70_07036</name>
</gene>
<keyword evidence="7" id="KW-0175">Coiled coil</keyword>
<comment type="subcellular location">
    <subcellularLocation>
        <location evidence="1 6">Nucleus</location>
    </subcellularLocation>
</comment>
<dbReference type="STRING" id="400727.A0A2T7PDY0"/>
<protein>
    <recommendedName>
        <fullName evidence="6">Mediator of RNA polymerase II transcription subunit 21</fullName>
    </recommendedName>
</protein>
<proteinExistence type="inferred from homology"/>
<evidence type="ECO:0000256" key="2">
    <source>
        <dbReference type="ARBA" id="ARBA00023015"/>
    </source>
</evidence>
<evidence type="ECO:0000256" key="6">
    <source>
        <dbReference type="RuleBase" id="RU366036"/>
    </source>
</evidence>
<name>A0A2T7PDY0_POMCA</name>
<dbReference type="GO" id="GO:0016592">
    <property type="term" value="C:mediator complex"/>
    <property type="evidence" value="ECO:0007669"/>
    <property type="project" value="UniProtKB-UniRule"/>
</dbReference>
<keyword evidence="5 6" id="KW-0539">Nucleus</keyword>
<keyword evidence="4 6" id="KW-0804">Transcription</keyword>
<reference evidence="8 9" key="1">
    <citation type="submission" date="2018-04" db="EMBL/GenBank/DDBJ databases">
        <title>The genome of golden apple snail Pomacea canaliculata provides insight into stress tolerance and invasive adaptation.</title>
        <authorList>
            <person name="Liu C."/>
            <person name="Liu B."/>
            <person name="Ren Y."/>
            <person name="Zhang Y."/>
            <person name="Wang H."/>
            <person name="Li S."/>
            <person name="Jiang F."/>
            <person name="Yin L."/>
            <person name="Zhang G."/>
            <person name="Qian W."/>
            <person name="Fan W."/>
        </authorList>
    </citation>
    <scope>NUCLEOTIDE SEQUENCE [LARGE SCALE GENOMIC DNA]</scope>
    <source>
        <strain evidence="8">SZHN2017</strain>
        <tissue evidence="8">Muscle</tissue>
    </source>
</reference>
<dbReference type="PANTHER" id="PTHR13381">
    <property type="entry name" value="RNA POLYMERASE II HOLOENZYME COMPONENT SRB7"/>
    <property type="match status" value="1"/>
</dbReference>
<comment type="similarity">
    <text evidence="6">Belongs to the Mediator complex subunit 21 family.</text>
</comment>
<dbReference type="AlphaFoldDB" id="A0A2T7PDY0"/>
<dbReference type="GO" id="GO:0003712">
    <property type="term" value="F:transcription coregulator activity"/>
    <property type="evidence" value="ECO:0007669"/>
    <property type="project" value="TreeGrafter"/>
</dbReference>
<evidence type="ECO:0000256" key="1">
    <source>
        <dbReference type="ARBA" id="ARBA00004123"/>
    </source>
</evidence>
<dbReference type="OrthoDB" id="526653at2759"/>
<dbReference type="InterPro" id="IPR021384">
    <property type="entry name" value="Mediator_Med21"/>
</dbReference>
<keyword evidence="9" id="KW-1185">Reference proteome</keyword>
<dbReference type="OMA" id="DSFPIEA"/>